<reference evidence="2 3" key="1">
    <citation type="submission" date="2020-07" db="EMBL/GenBank/DDBJ databases">
        <title>Telomere length de novo assembly of all 7 chromosomes of the fungus, Metarhizium brunneum, using a novel assembly pipeline.</title>
        <authorList>
            <person name="Saud z."/>
            <person name="Kortsinoglou A."/>
            <person name="Kouvelis V.N."/>
            <person name="Butt T.M."/>
        </authorList>
    </citation>
    <scope>NUCLEOTIDE SEQUENCE [LARGE SCALE GENOMIC DNA]</scope>
    <source>
        <strain evidence="2 3">4556</strain>
    </source>
</reference>
<name>A0A7D5UQS9_9HYPO</name>
<dbReference type="KEGG" id="mbrn:26238185"/>
<sequence length="462" mass="53174">MAAEFTMRSPLERLPFEVLGMICAFLPRADLKALRLVSRAFDGPSLSTLFRTVYLKVHLGSFEKLLDISRSEKLNKHVRYISYDCRVLNASRVSPDLADWVAKTACDGLCSRYHHMLKDDNENRMLRDALQNLPRLLGVESRMPDPREMSRVLPPSERAWSQNSLSTVAQKILVEPPPLDGGEREATRHFWALLQSACLAGHAERLTHIHGEYMELNSWRDAAASCLANYDEGFPSLQHLSLSFNDYEHSDEATDYIGGIIADAPSLHSLLLYFDNGDYMPFCELVWPDVELHHLRSLSLFGLCVTETQLRDGLGAFRGTLRSLELADISFVPGSWVLFFRFLSKEMTLDHVKLYEFFTNYRDEAWVARDERQSPLPALAGASARDSRKYLVYRIERFITGRGRYPDPFTPRKKRDGDLEKYGYSLPWAFKQDRSWYHADTVWSAREWENTYPLATKWTLPT</sequence>
<dbReference type="AlphaFoldDB" id="A0A7D5UQS9"/>
<dbReference type="RefSeq" id="XP_014548741.2">
    <property type="nucleotide sequence ID" value="XM_014693255.2"/>
</dbReference>
<dbReference type="InterPro" id="IPR032675">
    <property type="entry name" value="LRR_dom_sf"/>
</dbReference>
<dbReference type="Pfam" id="PF00646">
    <property type="entry name" value="F-box"/>
    <property type="match status" value="1"/>
</dbReference>
<dbReference type="OrthoDB" id="4940825at2759"/>
<dbReference type="InterPro" id="IPR001810">
    <property type="entry name" value="F-box_dom"/>
</dbReference>
<gene>
    <name evidence="2" type="ORF">G6M90_00g017920</name>
</gene>
<proteinExistence type="predicted"/>
<dbReference type="SUPFAM" id="SSF81383">
    <property type="entry name" value="F-box domain"/>
    <property type="match status" value="1"/>
</dbReference>
<feature type="domain" description="F-box" evidence="1">
    <location>
        <begin position="8"/>
        <end position="57"/>
    </location>
</feature>
<dbReference type="InterPro" id="IPR036047">
    <property type="entry name" value="F-box-like_dom_sf"/>
</dbReference>
<dbReference type="PROSITE" id="PS50181">
    <property type="entry name" value="FBOX"/>
    <property type="match status" value="1"/>
</dbReference>
<dbReference type="Proteomes" id="UP000510686">
    <property type="component" value="Chromosome 1"/>
</dbReference>
<accession>A0A7D5UQS9</accession>
<evidence type="ECO:0000313" key="3">
    <source>
        <dbReference type="Proteomes" id="UP000510686"/>
    </source>
</evidence>
<evidence type="ECO:0000313" key="2">
    <source>
        <dbReference type="EMBL" id="QLI64497.1"/>
    </source>
</evidence>
<evidence type="ECO:0000259" key="1">
    <source>
        <dbReference type="PROSITE" id="PS50181"/>
    </source>
</evidence>
<organism evidence="2 3">
    <name type="scientific">Metarhizium brunneum</name>
    <dbReference type="NCBI Taxonomy" id="500148"/>
    <lineage>
        <taxon>Eukaryota</taxon>
        <taxon>Fungi</taxon>
        <taxon>Dikarya</taxon>
        <taxon>Ascomycota</taxon>
        <taxon>Pezizomycotina</taxon>
        <taxon>Sordariomycetes</taxon>
        <taxon>Hypocreomycetidae</taxon>
        <taxon>Hypocreales</taxon>
        <taxon>Clavicipitaceae</taxon>
        <taxon>Metarhizium</taxon>
    </lineage>
</organism>
<dbReference type="Gene3D" id="3.80.10.10">
    <property type="entry name" value="Ribonuclease Inhibitor"/>
    <property type="match status" value="1"/>
</dbReference>
<keyword evidence="3" id="KW-1185">Reference proteome</keyword>
<dbReference type="SUPFAM" id="SSF52047">
    <property type="entry name" value="RNI-like"/>
    <property type="match status" value="1"/>
</dbReference>
<dbReference type="GeneID" id="26238185"/>
<dbReference type="EMBL" id="CP058932">
    <property type="protein sequence ID" value="QLI64497.1"/>
    <property type="molecule type" value="Genomic_DNA"/>
</dbReference>
<protein>
    <recommendedName>
        <fullName evidence="1">F-box domain-containing protein</fullName>
    </recommendedName>
</protein>